<feature type="compositionally biased region" description="Low complexity" evidence="1">
    <location>
        <begin position="36"/>
        <end position="68"/>
    </location>
</feature>
<name>A0AA44DGV2_STRE0</name>
<keyword evidence="5" id="KW-1185">Reference proteome</keyword>
<dbReference type="PROSITE" id="PS51257">
    <property type="entry name" value="PROKAR_LIPOPROTEIN"/>
    <property type="match status" value="1"/>
</dbReference>
<gene>
    <name evidence="4" type="ORF">HGA06_19635</name>
</gene>
<feature type="region of interest" description="Disordered" evidence="1">
    <location>
        <begin position="28"/>
        <end position="86"/>
    </location>
</feature>
<protein>
    <submittedName>
        <fullName evidence="4">DUF4232 domain-containing protein</fullName>
    </submittedName>
</protein>
<evidence type="ECO:0000313" key="5">
    <source>
        <dbReference type="Proteomes" id="UP000570003"/>
    </source>
</evidence>
<feature type="signal peptide" evidence="2">
    <location>
        <begin position="1"/>
        <end position="24"/>
    </location>
</feature>
<dbReference type="InterPro" id="IPR025326">
    <property type="entry name" value="DUF4232"/>
</dbReference>
<keyword evidence="2" id="KW-0732">Signal</keyword>
<organism evidence="4 5">
    <name type="scientific">Streptomyces somaliensis (strain ATCC 33201 / DSM 40738 / JCM 12659 / KCTC 9044 / NCTC 11332 / NRRL B-12077 / IP 733)</name>
    <dbReference type="NCBI Taxonomy" id="1134445"/>
    <lineage>
        <taxon>Bacteria</taxon>
        <taxon>Bacillati</taxon>
        <taxon>Actinomycetota</taxon>
        <taxon>Actinomycetes</taxon>
        <taxon>Kitasatosporales</taxon>
        <taxon>Streptomycetaceae</taxon>
        <taxon>Streptomyces</taxon>
    </lineage>
</organism>
<proteinExistence type="predicted"/>
<feature type="domain" description="DUF4232" evidence="3">
    <location>
        <begin position="88"/>
        <end position="216"/>
    </location>
</feature>
<dbReference type="Pfam" id="PF14016">
    <property type="entry name" value="DUF4232"/>
    <property type="match status" value="1"/>
</dbReference>
<feature type="chain" id="PRO_5041353624" evidence="2">
    <location>
        <begin position="25"/>
        <end position="220"/>
    </location>
</feature>
<reference evidence="4 5" key="1">
    <citation type="submission" date="2020-04" db="EMBL/GenBank/DDBJ databases">
        <title>MicrobeNet Type strains.</title>
        <authorList>
            <person name="Nicholson A.C."/>
        </authorList>
    </citation>
    <scope>NUCLEOTIDE SEQUENCE [LARGE SCALE GENOMIC DNA]</scope>
    <source>
        <strain evidence="4 5">DSM 40738</strain>
    </source>
</reference>
<feature type="region of interest" description="Disordered" evidence="1">
    <location>
        <begin position="189"/>
        <end position="220"/>
    </location>
</feature>
<comment type="caution">
    <text evidence="4">The sequence shown here is derived from an EMBL/GenBank/DDBJ whole genome shotgun (WGS) entry which is preliminary data.</text>
</comment>
<dbReference type="EMBL" id="JAAXOU010000314">
    <property type="protein sequence ID" value="NKY16259.1"/>
    <property type="molecule type" value="Genomic_DNA"/>
</dbReference>
<accession>A0AA44DGV2</accession>
<dbReference type="AlphaFoldDB" id="A0AA44DGV2"/>
<evidence type="ECO:0000259" key="3">
    <source>
        <dbReference type="Pfam" id="PF14016"/>
    </source>
</evidence>
<evidence type="ECO:0000256" key="2">
    <source>
        <dbReference type="SAM" id="SignalP"/>
    </source>
</evidence>
<feature type="compositionally biased region" description="Gly residues" evidence="1">
    <location>
        <begin position="69"/>
        <end position="80"/>
    </location>
</feature>
<dbReference type="RefSeq" id="WP_168440490.1">
    <property type="nucleotide sequence ID" value="NZ_JAAXOU010000314.1"/>
</dbReference>
<evidence type="ECO:0000256" key="1">
    <source>
        <dbReference type="SAM" id="MobiDB-lite"/>
    </source>
</evidence>
<evidence type="ECO:0000313" key="4">
    <source>
        <dbReference type="EMBL" id="NKY16259.1"/>
    </source>
</evidence>
<sequence>MPGKHTRKAVITAMGLAAVLSLTACNGDEYDGADTPGAPSASVGGADGSASSGSSAPSSGSSAPSSGGSSSGGSSGGGSDAGSATGICRTGQMQIDAFDNSTDGKEGVVTVSFKNTGSGPCRIKGYAGVDLKTSDGDTLSLNRNGDTAPSNVLAGGETAAFNIYYPKNNSGGTGVRPTTIVVTAPDDTAQATVPWPGGPIPVTGDSGGGSLEISPVAKVG</sequence>
<dbReference type="Proteomes" id="UP000570003">
    <property type="component" value="Unassembled WGS sequence"/>
</dbReference>